<evidence type="ECO:0000256" key="6">
    <source>
        <dbReference type="ARBA" id="ARBA00022729"/>
    </source>
</evidence>
<dbReference type="Pfam" id="PF26410">
    <property type="entry name" value="GH5_mannosidase"/>
    <property type="match status" value="1"/>
</dbReference>
<evidence type="ECO:0000313" key="13">
    <source>
        <dbReference type="Proteomes" id="UP000249464"/>
    </source>
</evidence>
<dbReference type="EC" id="3.2.1.78" evidence="4"/>
<evidence type="ECO:0000256" key="10">
    <source>
        <dbReference type="SAM" id="SignalP"/>
    </source>
</evidence>
<keyword evidence="7" id="KW-0378">Hydrolase</keyword>
<evidence type="ECO:0000313" key="12">
    <source>
        <dbReference type="EMBL" id="SGY16935.1"/>
    </source>
</evidence>
<feature type="compositionally biased region" description="Low complexity" evidence="9">
    <location>
        <begin position="82"/>
        <end position="107"/>
    </location>
</feature>
<feature type="region of interest" description="Disordered" evidence="9">
    <location>
        <begin position="80"/>
        <end position="107"/>
    </location>
</feature>
<dbReference type="GO" id="GO:0016985">
    <property type="term" value="F:mannan endo-1,4-beta-mannosidase activity"/>
    <property type="evidence" value="ECO:0007669"/>
    <property type="project" value="UniProtKB-EC"/>
</dbReference>
<dbReference type="PANTHER" id="PTHR31451:SF39">
    <property type="entry name" value="MANNAN ENDO-1,4-BETA-MANNOSIDASE 1"/>
    <property type="match status" value="1"/>
</dbReference>
<dbReference type="InterPro" id="IPR017853">
    <property type="entry name" value="GH"/>
</dbReference>
<dbReference type="PANTHER" id="PTHR31451">
    <property type="match status" value="1"/>
</dbReference>
<dbReference type="STRING" id="796604.A0A2X0LWU5"/>
<name>A0A2X0LWU5_9BASI</name>
<reference evidence="12 13" key="1">
    <citation type="submission" date="2016-11" db="EMBL/GenBank/DDBJ databases">
        <authorList>
            <person name="Jaros S."/>
            <person name="Januszkiewicz K."/>
            <person name="Wedrychowicz H."/>
        </authorList>
    </citation>
    <scope>NUCLEOTIDE SEQUENCE [LARGE SCALE GENOMIC DNA]</scope>
</reference>
<dbReference type="InterPro" id="IPR045053">
    <property type="entry name" value="MAN-like"/>
</dbReference>
<dbReference type="EMBL" id="FQNC01000014">
    <property type="protein sequence ID" value="SGY16935.1"/>
    <property type="molecule type" value="Genomic_DNA"/>
</dbReference>
<dbReference type="SUPFAM" id="SSF51445">
    <property type="entry name" value="(Trans)glycosidases"/>
    <property type="match status" value="1"/>
</dbReference>
<evidence type="ECO:0000256" key="3">
    <source>
        <dbReference type="ARBA" id="ARBA00005641"/>
    </source>
</evidence>
<dbReference type="GO" id="GO:0005576">
    <property type="term" value="C:extracellular region"/>
    <property type="evidence" value="ECO:0007669"/>
    <property type="project" value="UniProtKB-SubCell"/>
</dbReference>
<dbReference type="AlphaFoldDB" id="A0A2X0LWU5"/>
<feature type="signal peptide" evidence="10">
    <location>
        <begin position="1"/>
        <end position="21"/>
    </location>
</feature>
<dbReference type="InterPro" id="IPR001547">
    <property type="entry name" value="Glyco_hydro_5"/>
</dbReference>
<protein>
    <recommendedName>
        <fullName evidence="4">mannan endo-1,4-beta-mannosidase</fullName>
        <ecNumber evidence="4">3.2.1.78</ecNumber>
    </recommendedName>
</protein>
<comment type="subcellular location">
    <subcellularLocation>
        <location evidence="2">Secreted</location>
    </subcellularLocation>
</comment>
<feature type="domain" description="Glycoside hydrolase family 5" evidence="11">
    <location>
        <begin position="112"/>
        <end position="309"/>
    </location>
</feature>
<accession>A0A2X0LWU5</accession>
<keyword evidence="6 10" id="KW-0732">Signal</keyword>
<feature type="chain" id="PRO_5015845169" description="mannan endo-1,4-beta-mannosidase" evidence="10">
    <location>
        <begin position="22"/>
        <end position="517"/>
    </location>
</feature>
<comment type="catalytic activity">
    <reaction evidence="1">
        <text>Random hydrolysis of (1-&gt;4)-beta-D-mannosidic linkages in mannans, galactomannans and glucomannans.</text>
        <dbReference type="EC" id="3.2.1.78"/>
    </reaction>
</comment>
<keyword evidence="13" id="KW-1185">Reference proteome</keyword>
<evidence type="ECO:0000259" key="11">
    <source>
        <dbReference type="Pfam" id="PF26410"/>
    </source>
</evidence>
<evidence type="ECO:0000256" key="1">
    <source>
        <dbReference type="ARBA" id="ARBA00001678"/>
    </source>
</evidence>
<sequence>MIIHWTLRSLWLFSLLLSSSAAQIAAPPSYDLVARAAADASDRNAFKRHAQGVRSHVGFQRHKRHPVAELAATAAIVRRDNSSGSSGSSRAISSTTKSNSTSSNSASSALKGYWYGASSYYLYSIADADRIAILDTLQKNGFKVVRIFIAYVGANNKGSNNREVQDLEPKTVGTYDDTVLTMIDQLMLECKARGIKLLISMSDRYQLGFWGTDAYATQLDIVKAGSSGVQKVADASAFYTSAWASIALDNRITHILNHKNALMGNQSWANLDEVIYAFEAQNEPMGHMTLASPTWVCDRSATIKKLLPSGSSIQVSSGGGITTQASLGGWASSCASIDIISVHDYGTNAQATANALKAAKAANPDKTVMMGEWGVAGGQKASTIAAFVSAFKSAGLPWMYWEIVKPGQGPADFEVWTNEGAWGALVGGSYSNDPVTVTTAAAARATSQPATTQAAQVQSTKSQQTQAQASASASAGVNNGQSKAASSVGTSGHASTAAATKSASNKGGNKADAGSSR</sequence>
<dbReference type="Proteomes" id="UP000249464">
    <property type="component" value="Unassembled WGS sequence"/>
</dbReference>
<evidence type="ECO:0000256" key="9">
    <source>
        <dbReference type="SAM" id="MobiDB-lite"/>
    </source>
</evidence>
<organism evidence="12 13">
    <name type="scientific">Microbotryum silenes-dioicae</name>
    <dbReference type="NCBI Taxonomy" id="796604"/>
    <lineage>
        <taxon>Eukaryota</taxon>
        <taxon>Fungi</taxon>
        <taxon>Dikarya</taxon>
        <taxon>Basidiomycota</taxon>
        <taxon>Pucciniomycotina</taxon>
        <taxon>Microbotryomycetes</taxon>
        <taxon>Microbotryales</taxon>
        <taxon>Microbotryaceae</taxon>
        <taxon>Microbotryum</taxon>
    </lineage>
</organism>
<evidence type="ECO:0000256" key="7">
    <source>
        <dbReference type="ARBA" id="ARBA00022801"/>
    </source>
</evidence>
<comment type="similarity">
    <text evidence="3">Belongs to the glycosyl hydrolase 5 (cellulase A) family.</text>
</comment>
<dbReference type="Gene3D" id="3.20.20.80">
    <property type="entry name" value="Glycosidases"/>
    <property type="match status" value="1"/>
</dbReference>
<evidence type="ECO:0000256" key="2">
    <source>
        <dbReference type="ARBA" id="ARBA00004613"/>
    </source>
</evidence>
<keyword evidence="5" id="KW-0964">Secreted</keyword>
<evidence type="ECO:0000256" key="8">
    <source>
        <dbReference type="ARBA" id="ARBA00023295"/>
    </source>
</evidence>
<evidence type="ECO:0000256" key="4">
    <source>
        <dbReference type="ARBA" id="ARBA00012706"/>
    </source>
</evidence>
<proteinExistence type="inferred from homology"/>
<feature type="compositionally biased region" description="Low complexity" evidence="9">
    <location>
        <begin position="445"/>
        <end position="475"/>
    </location>
</feature>
<keyword evidence="8" id="KW-0326">Glycosidase</keyword>
<evidence type="ECO:0000256" key="5">
    <source>
        <dbReference type="ARBA" id="ARBA00022525"/>
    </source>
</evidence>
<gene>
    <name evidence="12" type="primary">BQ5605_C012g07034</name>
    <name evidence="12" type="ORF">BQ5605_C012G07034</name>
</gene>
<feature type="region of interest" description="Disordered" evidence="9">
    <location>
        <begin position="445"/>
        <end position="517"/>
    </location>
</feature>
<feature type="compositionally biased region" description="Low complexity" evidence="9">
    <location>
        <begin position="484"/>
        <end position="504"/>
    </location>
</feature>